<evidence type="ECO:0000313" key="1">
    <source>
        <dbReference type="EMBL" id="RIB35684.1"/>
    </source>
</evidence>
<protein>
    <recommendedName>
        <fullName evidence="3">Cell wall-binding repeat 2 family protein</fullName>
    </recommendedName>
</protein>
<proteinExistence type="predicted"/>
<dbReference type="EMBL" id="MWMI01000001">
    <property type="protein sequence ID" value="RIB35684.1"/>
    <property type="molecule type" value="Genomic_DNA"/>
</dbReference>
<comment type="caution">
    <text evidence="1">The sequence shown here is derived from an EMBL/GenBank/DDBJ whole genome shotgun (WGS) entry which is preliminary data.</text>
</comment>
<gene>
    <name evidence="1" type="ORF">BXU00_01130</name>
</gene>
<organism evidence="1 2">
    <name type="scientific">Candidatus Nanoclepta minutus</name>
    <dbReference type="NCBI Taxonomy" id="1940235"/>
    <lineage>
        <taxon>Archaea</taxon>
        <taxon>Nanobdellota</taxon>
        <taxon>Candidatus Nanoclepta</taxon>
    </lineage>
</organism>
<name>A0A397WNM3_9ARCH</name>
<accession>A0A397WNM3</accession>
<dbReference type="Gene3D" id="3.40.50.12090">
    <property type="match status" value="1"/>
</dbReference>
<dbReference type="Proteomes" id="UP000266622">
    <property type="component" value="Unassembled WGS sequence"/>
</dbReference>
<dbReference type="PANTHER" id="PTHR30032">
    <property type="entry name" value="N-ACETYLMURAMOYL-L-ALANINE AMIDASE-RELATED"/>
    <property type="match status" value="1"/>
</dbReference>
<dbReference type="AlphaFoldDB" id="A0A397WNM3"/>
<sequence length="480" mass="54872">MRPRLLLIFLFVFGFLGISVRADTVIATTNITFADTILAKVVSEIYDIPQVIVGRNAISNDTLNLLRELNATDIIIIGGPAVVSYNVEDELKSLGYRVTRIWGVTRFETSALVAKFFWSNSSEAVILTGELTNEGNNFRKITLVRQAEDLAIEKGIPILIVPPGEGIEGLEHKDVLDALLALGVKKVYIFSTIGNLSKLTSALDSLNISYEVVRYYQPRNCTPIRIAVPADALWNETPEVFIYKRCVELVPVEPNVTLEDLRNMNISIVLLNLTDLVNFRKAVKEEMKEKVRKEERKMISLIANNILNALEDIAEIAENASVQYRQCYNETIELLKDNKTEEAFIKFIECLRMRNEYRWRNGLYIKDSVIKDIREMVKEMFNRRIRVLKNLTNLTEDIEIRDEMPDPMEVRNRIMLIKGIFWRLRNTTRNNTVCIQVITCATDPLTGKAGIFPTPCDVPQWWEIVPCERIIDGKGRVEVK</sequence>
<reference evidence="1 2" key="1">
    <citation type="journal article" date="2018" name="Syst. Appl. Microbiol.">
        <title>A new symbiotic nanoarchaeote (Candidatus Nanoclepta minutus) and its host (Zestosphaera tikiterensis gen. nov., sp. nov.) from a New Zealand hot spring.</title>
        <authorList>
            <person name="St John E."/>
            <person name="Liu Y."/>
            <person name="Podar M."/>
            <person name="Stott M.B."/>
            <person name="Meneghin J."/>
            <person name="Chen Z."/>
            <person name="Lagutin K."/>
            <person name="Mitchell K."/>
            <person name="Reysenbach A.L."/>
        </authorList>
    </citation>
    <scope>NUCLEOTIDE SEQUENCE [LARGE SCALE GENOMIC DNA]</scope>
    <source>
        <strain evidence="1">NZ3</strain>
    </source>
</reference>
<evidence type="ECO:0008006" key="3">
    <source>
        <dbReference type="Google" id="ProtNLM"/>
    </source>
</evidence>
<dbReference type="PANTHER" id="PTHR30032:SF8">
    <property type="entry name" value="GERMINATION-SPECIFIC N-ACETYLMURAMOYL-L-ALANINE AMIDASE"/>
    <property type="match status" value="1"/>
</dbReference>
<dbReference type="InterPro" id="IPR051922">
    <property type="entry name" value="Bact_Sporulation_Assoc"/>
</dbReference>
<evidence type="ECO:0000313" key="2">
    <source>
        <dbReference type="Proteomes" id="UP000266622"/>
    </source>
</evidence>